<keyword evidence="7" id="KW-1185">Reference proteome</keyword>
<dbReference type="SMART" id="SM00823">
    <property type="entry name" value="PKS_PP"/>
    <property type="match status" value="1"/>
</dbReference>
<feature type="non-terminal residue" evidence="6">
    <location>
        <position position="1"/>
    </location>
</feature>
<sequence>RRLVERHGVADLLLVSRRGPDAPGAAELRAELEAQGARVTVAACDVSDRTRLAALLAGHRVTAVVHAAAVLDDVTVEGMSAGRLDSVFAPKADAAWYLHELLPDATAFLMFSSVAGVLGNPGQGNYAAANAFLDALSAHRHARNLPAVSVAWGLWDTESGMSGTLSEADTARLGRAGIAPMSAEQGLEVFDAALTARDPLLVAATWDRAALRARAAAGELPPPLRGLVRAPRRTAGKGAEQATGTAGLAESLAHLAPDDARARLVDVVRAHVAAVLAHGAASGIGVDRSFSELGFDSLTAVELRNRLTTDTGLRLSPTLIFDHPTVEALADHLFHTLAPAAPSAEDTLRAALEQVAVMVAAANGDGDSIRDKLIAILQSGLETFGAAPTPRLRGRPSGTADAAERLSSASDEEIFALLDDRAKASPLRSSPERSEHGD</sequence>
<comment type="caution">
    <text evidence="6">The sequence shown here is derived from an EMBL/GenBank/DDBJ whole genome shotgun (WGS) entry which is preliminary data.</text>
</comment>
<evidence type="ECO:0000313" key="6">
    <source>
        <dbReference type="EMBL" id="TKK77152.1"/>
    </source>
</evidence>
<dbReference type="PROSITE" id="PS00012">
    <property type="entry name" value="PHOSPHOPANTETHEINE"/>
    <property type="match status" value="1"/>
</dbReference>
<name>A0A4U3LNE7_9ACTN</name>
<dbReference type="GO" id="GO:0031177">
    <property type="term" value="F:phosphopantetheine binding"/>
    <property type="evidence" value="ECO:0007669"/>
    <property type="project" value="InterPro"/>
</dbReference>
<feature type="region of interest" description="Disordered" evidence="4">
    <location>
        <begin position="224"/>
        <end position="244"/>
    </location>
</feature>
<keyword evidence="3" id="KW-0808">Transferase</keyword>
<dbReference type="SUPFAM" id="SSF51735">
    <property type="entry name" value="NAD(P)-binding Rossmann-fold domains"/>
    <property type="match status" value="1"/>
</dbReference>
<dbReference type="InterPro" id="IPR020806">
    <property type="entry name" value="PKS_PP-bd"/>
</dbReference>
<keyword evidence="2" id="KW-0597">Phosphoprotein</keyword>
<dbReference type="InterPro" id="IPR036736">
    <property type="entry name" value="ACP-like_sf"/>
</dbReference>
<dbReference type="Pfam" id="PF08659">
    <property type="entry name" value="KR"/>
    <property type="match status" value="1"/>
</dbReference>
<dbReference type="Gene3D" id="1.10.1200.10">
    <property type="entry name" value="ACP-like"/>
    <property type="match status" value="1"/>
</dbReference>
<dbReference type="FunFam" id="1.10.1200.10:FF:000007">
    <property type="entry name" value="Probable polyketide synthase pks17"/>
    <property type="match status" value="1"/>
</dbReference>
<dbReference type="InterPro" id="IPR006162">
    <property type="entry name" value="Ppantetheine_attach_site"/>
</dbReference>
<accession>A0A4U3LNE7</accession>
<keyword evidence="1" id="KW-0596">Phosphopantetheine</keyword>
<dbReference type="InterPro" id="IPR050091">
    <property type="entry name" value="PKS_NRPS_Biosynth_Enz"/>
</dbReference>
<dbReference type="GO" id="GO:0004312">
    <property type="term" value="F:fatty acid synthase activity"/>
    <property type="evidence" value="ECO:0007669"/>
    <property type="project" value="TreeGrafter"/>
</dbReference>
<dbReference type="SUPFAM" id="SSF47336">
    <property type="entry name" value="ACP-like"/>
    <property type="match status" value="1"/>
</dbReference>
<evidence type="ECO:0000259" key="5">
    <source>
        <dbReference type="PROSITE" id="PS50075"/>
    </source>
</evidence>
<dbReference type="Proteomes" id="UP000308705">
    <property type="component" value="Unassembled WGS sequence"/>
</dbReference>
<dbReference type="Pfam" id="PF00550">
    <property type="entry name" value="PP-binding"/>
    <property type="match status" value="1"/>
</dbReference>
<reference evidence="6 7" key="1">
    <citation type="submission" date="2019-04" db="EMBL/GenBank/DDBJ databases">
        <title>Herbidospora sp. NEAU-GS14.nov., a novel actinomycete isolated from soil.</title>
        <authorList>
            <person name="Han L."/>
        </authorList>
    </citation>
    <scope>NUCLEOTIDE SEQUENCE [LARGE SCALE GENOMIC DNA]</scope>
    <source>
        <strain evidence="6 7">NEAU-GS14</strain>
    </source>
</reference>
<dbReference type="InterPro" id="IPR057326">
    <property type="entry name" value="KR_dom"/>
</dbReference>
<dbReference type="PROSITE" id="PS50075">
    <property type="entry name" value="CARRIER"/>
    <property type="match status" value="1"/>
</dbReference>
<evidence type="ECO:0000256" key="2">
    <source>
        <dbReference type="ARBA" id="ARBA00022553"/>
    </source>
</evidence>
<dbReference type="Gene3D" id="3.40.50.720">
    <property type="entry name" value="NAD(P)-binding Rossmann-like Domain"/>
    <property type="match status" value="1"/>
</dbReference>
<feature type="domain" description="Carrier" evidence="5">
    <location>
        <begin position="262"/>
        <end position="337"/>
    </location>
</feature>
<dbReference type="InterPro" id="IPR009081">
    <property type="entry name" value="PP-bd_ACP"/>
</dbReference>
<dbReference type="CDD" id="cd08956">
    <property type="entry name" value="KR_3_FAS_SDR_x"/>
    <property type="match status" value="1"/>
</dbReference>
<dbReference type="RefSeq" id="WP_137251938.1">
    <property type="nucleotide sequence ID" value="NZ_SZQA01000086.1"/>
</dbReference>
<dbReference type="SMART" id="SM01294">
    <property type="entry name" value="PKS_PP_betabranch"/>
    <property type="match status" value="1"/>
</dbReference>
<dbReference type="PANTHER" id="PTHR43775">
    <property type="entry name" value="FATTY ACID SYNTHASE"/>
    <property type="match status" value="1"/>
</dbReference>
<dbReference type="EMBL" id="SZQA01000086">
    <property type="protein sequence ID" value="TKK77152.1"/>
    <property type="molecule type" value="Genomic_DNA"/>
</dbReference>
<dbReference type="InterPro" id="IPR013968">
    <property type="entry name" value="PKS_KR"/>
</dbReference>
<proteinExistence type="predicted"/>
<dbReference type="AlphaFoldDB" id="A0A4U3LNE7"/>
<protein>
    <submittedName>
        <fullName evidence="6">KR domain-containing protein</fullName>
    </submittedName>
</protein>
<gene>
    <name evidence="6" type="ORF">FDA94_38440</name>
</gene>
<evidence type="ECO:0000313" key="7">
    <source>
        <dbReference type="Proteomes" id="UP000308705"/>
    </source>
</evidence>
<organism evidence="6 7">
    <name type="scientific">Herbidospora galbida</name>
    <dbReference type="NCBI Taxonomy" id="2575442"/>
    <lineage>
        <taxon>Bacteria</taxon>
        <taxon>Bacillati</taxon>
        <taxon>Actinomycetota</taxon>
        <taxon>Actinomycetes</taxon>
        <taxon>Streptosporangiales</taxon>
        <taxon>Streptosporangiaceae</taxon>
        <taxon>Herbidospora</taxon>
    </lineage>
</organism>
<evidence type="ECO:0000256" key="4">
    <source>
        <dbReference type="SAM" id="MobiDB-lite"/>
    </source>
</evidence>
<dbReference type="SMART" id="SM00822">
    <property type="entry name" value="PKS_KR"/>
    <property type="match status" value="1"/>
</dbReference>
<dbReference type="GO" id="GO:0006633">
    <property type="term" value="P:fatty acid biosynthetic process"/>
    <property type="evidence" value="ECO:0007669"/>
    <property type="project" value="TreeGrafter"/>
</dbReference>
<feature type="region of interest" description="Disordered" evidence="4">
    <location>
        <begin position="387"/>
        <end position="408"/>
    </location>
</feature>
<dbReference type="InterPro" id="IPR036291">
    <property type="entry name" value="NAD(P)-bd_dom_sf"/>
</dbReference>
<evidence type="ECO:0000256" key="1">
    <source>
        <dbReference type="ARBA" id="ARBA00022450"/>
    </source>
</evidence>
<evidence type="ECO:0000256" key="3">
    <source>
        <dbReference type="ARBA" id="ARBA00022679"/>
    </source>
</evidence>
<dbReference type="OrthoDB" id="4537517at2"/>
<dbReference type="PANTHER" id="PTHR43775:SF51">
    <property type="entry name" value="INACTIVE PHENOLPHTHIOCEROL SYNTHESIS POLYKETIDE SYNTHASE TYPE I PKS1-RELATED"/>
    <property type="match status" value="1"/>
</dbReference>